<evidence type="ECO:0000256" key="3">
    <source>
        <dbReference type="ARBA" id="ARBA00022755"/>
    </source>
</evidence>
<dbReference type="NCBIfam" id="TIGR00639">
    <property type="entry name" value="PurN"/>
    <property type="match status" value="1"/>
</dbReference>
<gene>
    <name evidence="4 6" type="primary">purN</name>
    <name evidence="6" type="ORF">M1R53_03410</name>
</gene>
<dbReference type="InterPro" id="IPR002376">
    <property type="entry name" value="Formyl_transf_N"/>
</dbReference>
<comment type="catalytic activity">
    <reaction evidence="4">
        <text>N(1)-(5-phospho-beta-D-ribosyl)glycinamide + (6R)-10-formyltetrahydrofolate = N(2)-formyl-N(1)-(5-phospho-beta-D-ribosyl)glycinamide + (6S)-5,6,7,8-tetrahydrofolate + H(+)</text>
        <dbReference type="Rhea" id="RHEA:15053"/>
        <dbReference type="ChEBI" id="CHEBI:15378"/>
        <dbReference type="ChEBI" id="CHEBI:57453"/>
        <dbReference type="ChEBI" id="CHEBI:143788"/>
        <dbReference type="ChEBI" id="CHEBI:147286"/>
        <dbReference type="ChEBI" id="CHEBI:195366"/>
        <dbReference type="EC" id="2.1.2.2"/>
    </reaction>
</comment>
<reference evidence="6" key="1">
    <citation type="submission" date="2022-04" db="EMBL/GenBank/DDBJ databases">
        <title>Complete genome sequences of Ezakiella coagulans and Fenollaria massiliensis.</title>
        <authorList>
            <person name="France M.T."/>
            <person name="Clifford J."/>
            <person name="Narina S."/>
            <person name="Rutt L."/>
            <person name="Ravel J."/>
        </authorList>
    </citation>
    <scope>NUCLEOTIDE SEQUENCE</scope>
    <source>
        <strain evidence="6">C0061C2</strain>
    </source>
</reference>
<keyword evidence="7" id="KW-1185">Reference proteome</keyword>
<dbReference type="HAMAP" id="MF_01930">
    <property type="entry name" value="PurN"/>
    <property type="match status" value="1"/>
</dbReference>
<evidence type="ECO:0000256" key="4">
    <source>
        <dbReference type="HAMAP-Rule" id="MF_01930"/>
    </source>
</evidence>
<keyword evidence="3 4" id="KW-0658">Purine biosynthesis</keyword>
<evidence type="ECO:0000256" key="1">
    <source>
        <dbReference type="ARBA" id="ARBA00005054"/>
    </source>
</evidence>
<sequence length="204" mass="22880">MSKFKIAVLASGSGTNFQAIIDAVKEKKLDAEIVCLISDRKVAYAQERAKDNGIDTYYFSIKKYADSDEFNHAIVEVLDKYEPDLIVLAGYLKILSHEFIQKYRGKIINIHPSLIPKHCGDGFWGMKVHESVIKAGDEYSGATVHFVDEGTDTGKIIIQRKIKLAEDETAESLQKKILNEIEHKILIEAINKIIGGKINEKSID</sequence>
<dbReference type="KEGG" id="fms:M1R53_03410"/>
<dbReference type="GO" id="GO:0004644">
    <property type="term" value="F:phosphoribosylglycinamide formyltransferase activity"/>
    <property type="evidence" value="ECO:0007669"/>
    <property type="project" value="UniProtKB-UniRule"/>
</dbReference>
<feature type="domain" description="Formyl transferase N-terminal" evidence="5">
    <location>
        <begin position="5"/>
        <end position="190"/>
    </location>
</feature>
<organism evidence="6 7">
    <name type="scientific">Fenollaria massiliensis</name>
    <dbReference type="NCBI Taxonomy" id="938288"/>
    <lineage>
        <taxon>Bacteria</taxon>
        <taxon>Bacillati</taxon>
        <taxon>Bacillota</taxon>
        <taxon>Clostridia</taxon>
        <taxon>Eubacteriales</taxon>
        <taxon>Fenollaria</taxon>
    </lineage>
</organism>
<dbReference type="AlphaFoldDB" id="A0A9E7DK46"/>
<proteinExistence type="inferred from homology"/>
<feature type="binding site" evidence="4">
    <location>
        <begin position="14"/>
        <end position="16"/>
    </location>
    <ligand>
        <name>N(1)-(5-phospho-beta-D-ribosyl)glycinamide</name>
        <dbReference type="ChEBI" id="CHEBI:143788"/>
    </ligand>
</feature>
<dbReference type="GO" id="GO:0006189">
    <property type="term" value="P:'de novo' IMP biosynthetic process"/>
    <property type="evidence" value="ECO:0007669"/>
    <property type="project" value="UniProtKB-UniRule"/>
</dbReference>
<feature type="binding site" evidence="4">
    <location>
        <begin position="92"/>
        <end position="95"/>
    </location>
    <ligand>
        <name>(6R)-10-formyltetrahydrofolate</name>
        <dbReference type="ChEBI" id="CHEBI:195366"/>
    </ligand>
</feature>
<comment type="function">
    <text evidence="4">Catalyzes the transfer of a formyl group from 10-formyltetrahydrofolate to 5-phospho-ribosyl-glycinamide (GAR), producing 5-phospho-ribosyl-N-formylglycinamide (FGAR) and tetrahydrofolate.</text>
</comment>
<comment type="similarity">
    <text evidence="4">Belongs to the GART family.</text>
</comment>
<dbReference type="PANTHER" id="PTHR43369">
    <property type="entry name" value="PHOSPHORIBOSYLGLYCINAMIDE FORMYLTRANSFERASE"/>
    <property type="match status" value="1"/>
</dbReference>
<dbReference type="Gene3D" id="3.40.50.170">
    <property type="entry name" value="Formyl transferase, N-terminal domain"/>
    <property type="match status" value="1"/>
</dbReference>
<evidence type="ECO:0000256" key="2">
    <source>
        <dbReference type="ARBA" id="ARBA00022679"/>
    </source>
</evidence>
<dbReference type="EC" id="2.1.2.2" evidence="4"/>
<evidence type="ECO:0000313" key="7">
    <source>
        <dbReference type="Proteomes" id="UP000831151"/>
    </source>
</evidence>
<dbReference type="GO" id="GO:0005737">
    <property type="term" value="C:cytoplasm"/>
    <property type="evidence" value="ECO:0007669"/>
    <property type="project" value="TreeGrafter"/>
</dbReference>
<dbReference type="Proteomes" id="UP000831151">
    <property type="component" value="Chromosome"/>
</dbReference>
<dbReference type="Pfam" id="PF00551">
    <property type="entry name" value="Formyl_trans_N"/>
    <property type="match status" value="1"/>
</dbReference>
<accession>A0A9E7DK46</accession>
<dbReference type="InterPro" id="IPR036477">
    <property type="entry name" value="Formyl_transf_N_sf"/>
</dbReference>
<dbReference type="EMBL" id="CP096649">
    <property type="protein sequence ID" value="UQK59703.1"/>
    <property type="molecule type" value="Genomic_DNA"/>
</dbReference>
<feature type="binding site" evidence="4">
    <location>
        <position position="109"/>
    </location>
    <ligand>
        <name>(6R)-10-formyltetrahydrofolate</name>
        <dbReference type="ChEBI" id="CHEBI:195366"/>
    </ligand>
</feature>
<feature type="site" description="Raises pKa of active site His" evidence="4">
    <location>
        <position position="152"/>
    </location>
</feature>
<dbReference type="InterPro" id="IPR004607">
    <property type="entry name" value="GART"/>
</dbReference>
<keyword evidence="2 4" id="KW-0808">Transferase</keyword>
<evidence type="ECO:0000313" key="6">
    <source>
        <dbReference type="EMBL" id="UQK59703.1"/>
    </source>
</evidence>
<comment type="pathway">
    <text evidence="1 4">Purine metabolism; IMP biosynthesis via de novo pathway; N(2)-formyl-N(1)-(5-phospho-D-ribosyl)glycinamide from N(1)-(5-phospho-D-ribosyl)glycinamide (10-formyl THF route): step 1/1.</text>
</comment>
<comment type="caution">
    <text evidence="4">Lacks conserved residue(s) required for the propagation of feature annotation.</text>
</comment>
<dbReference type="RefSeq" id="WP_249243074.1">
    <property type="nucleotide sequence ID" value="NZ_CP096649.1"/>
</dbReference>
<feature type="active site" description="Proton donor" evidence="4">
    <location>
        <position position="111"/>
    </location>
</feature>
<dbReference type="SUPFAM" id="SSF53328">
    <property type="entry name" value="Formyltransferase"/>
    <property type="match status" value="1"/>
</dbReference>
<protein>
    <recommendedName>
        <fullName evidence="4">Phosphoribosylglycinamide formyltransferase</fullName>
        <ecNumber evidence="4">2.1.2.2</ecNumber>
    </recommendedName>
    <alternativeName>
        <fullName evidence="4">5'-phosphoribosylglycinamide transformylase</fullName>
    </alternativeName>
    <alternativeName>
        <fullName evidence="4">GAR transformylase</fullName>
        <shortName evidence="4">GART</shortName>
    </alternativeName>
</protein>
<dbReference type="CDD" id="cd08645">
    <property type="entry name" value="FMT_core_GART"/>
    <property type="match status" value="1"/>
</dbReference>
<dbReference type="PANTHER" id="PTHR43369:SF2">
    <property type="entry name" value="PHOSPHORIBOSYLGLYCINAMIDE FORMYLTRANSFERASE"/>
    <property type="match status" value="1"/>
</dbReference>
<name>A0A9E7DK46_9FIRM</name>
<evidence type="ECO:0000259" key="5">
    <source>
        <dbReference type="Pfam" id="PF00551"/>
    </source>
</evidence>